<dbReference type="Gramene" id="Psat02G0118300-T1">
    <property type="protein sequence ID" value="KAI5434217.1"/>
    <property type="gene ID" value="KIW84_021183"/>
</dbReference>
<dbReference type="Gene3D" id="1.10.275.10">
    <property type="entry name" value="Fumarase/aspartase (N-terminal domain)"/>
    <property type="match status" value="1"/>
</dbReference>
<protein>
    <recommendedName>
        <fullName evidence="3">Adenylosuccinate lyase</fullName>
    </recommendedName>
</protein>
<comment type="caution">
    <text evidence="1">The sequence shown here is derived from an EMBL/GenBank/DDBJ whole genome shotgun (WGS) entry which is preliminary data.</text>
</comment>
<dbReference type="PANTHER" id="PTHR43411">
    <property type="entry name" value="ADENYLOSUCCINATE LYASE"/>
    <property type="match status" value="1"/>
</dbReference>
<dbReference type="InterPro" id="IPR024083">
    <property type="entry name" value="Fumarase/histidase_N"/>
</dbReference>
<dbReference type="PANTHER" id="PTHR43411:SF1">
    <property type="entry name" value="ADENYLOSUCCINATE LYASE"/>
    <property type="match status" value="1"/>
</dbReference>
<dbReference type="InterPro" id="IPR047136">
    <property type="entry name" value="PurB_bact"/>
</dbReference>
<keyword evidence="2" id="KW-1185">Reference proteome</keyword>
<organism evidence="1 2">
    <name type="scientific">Pisum sativum</name>
    <name type="common">Garden pea</name>
    <name type="synonym">Lathyrus oleraceus</name>
    <dbReference type="NCBI Taxonomy" id="3888"/>
    <lineage>
        <taxon>Eukaryota</taxon>
        <taxon>Viridiplantae</taxon>
        <taxon>Streptophyta</taxon>
        <taxon>Embryophyta</taxon>
        <taxon>Tracheophyta</taxon>
        <taxon>Spermatophyta</taxon>
        <taxon>Magnoliopsida</taxon>
        <taxon>eudicotyledons</taxon>
        <taxon>Gunneridae</taxon>
        <taxon>Pentapetalae</taxon>
        <taxon>rosids</taxon>
        <taxon>fabids</taxon>
        <taxon>Fabales</taxon>
        <taxon>Fabaceae</taxon>
        <taxon>Papilionoideae</taxon>
        <taxon>50 kb inversion clade</taxon>
        <taxon>NPAAA clade</taxon>
        <taxon>Hologalegina</taxon>
        <taxon>IRL clade</taxon>
        <taxon>Fabeae</taxon>
        <taxon>Lathyrus</taxon>
    </lineage>
</organism>
<dbReference type="EMBL" id="JAMSHJ010000002">
    <property type="protein sequence ID" value="KAI5434217.1"/>
    <property type="molecule type" value="Genomic_DNA"/>
</dbReference>
<evidence type="ECO:0000313" key="1">
    <source>
        <dbReference type="EMBL" id="KAI5434217.1"/>
    </source>
</evidence>
<gene>
    <name evidence="1" type="ORF">KIW84_021183</name>
</gene>
<proteinExistence type="predicted"/>
<dbReference type="AlphaFoldDB" id="A0A9D4Y8C3"/>
<evidence type="ECO:0000313" key="2">
    <source>
        <dbReference type="Proteomes" id="UP001058974"/>
    </source>
</evidence>
<evidence type="ECO:0008006" key="3">
    <source>
        <dbReference type="Google" id="ProtNLM"/>
    </source>
</evidence>
<accession>A0A9D4Y8C3</accession>
<name>A0A9D4Y8C3_PEA</name>
<reference evidence="1 2" key="1">
    <citation type="journal article" date="2022" name="Nat. Genet.">
        <title>Improved pea reference genome and pan-genome highlight genomic features and evolutionary characteristics.</title>
        <authorList>
            <person name="Yang T."/>
            <person name="Liu R."/>
            <person name="Luo Y."/>
            <person name="Hu S."/>
            <person name="Wang D."/>
            <person name="Wang C."/>
            <person name="Pandey M.K."/>
            <person name="Ge S."/>
            <person name="Xu Q."/>
            <person name="Li N."/>
            <person name="Li G."/>
            <person name="Huang Y."/>
            <person name="Saxena R.K."/>
            <person name="Ji Y."/>
            <person name="Li M."/>
            <person name="Yan X."/>
            <person name="He Y."/>
            <person name="Liu Y."/>
            <person name="Wang X."/>
            <person name="Xiang C."/>
            <person name="Varshney R.K."/>
            <person name="Ding H."/>
            <person name="Gao S."/>
            <person name="Zong X."/>
        </authorList>
    </citation>
    <scope>NUCLEOTIDE SEQUENCE [LARGE SCALE GENOMIC DNA]</scope>
    <source>
        <strain evidence="1 2">cv. Zhongwan 6</strain>
    </source>
</reference>
<sequence>MFPIIPSDDFELSTITALSPLDGRYREKVKDLVAIMGEYGLNYYWVIVELSETSEITNVPPFGEDTKS</sequence>
<dbReference type="Proteomes" id="UP001058974">
    <property type="component" value="Chromosome 2"/>
</dbReference>